<dbReference type="InterPro" id="IPR036420">
    <property type="entry name" value="BRCT_dom_sf"/>
</dbReference>
<dbReference type="GO" id="GO:0006302">
    <property type="term" value="P:double-strand break repair"/>
    <property type="evidence" value="ECO:0007669"/>
    <property type="project" value="TreeGrafter"/>
</dbReference>
<feature type="compositionally biased region" description="Acidic residues" evidence="1">
    <location>
        <begin position="896"/>
        <end position="923"/>
    </location>
</feature>
<gene>
    <name evidence="3" type="ORF">BDN70DRAFT_856332</name>
</gene>
<dbReference type="GO" id="GO:1990683">
    <property type="term" value="P:DNA double-strand break attachment to nuclear envelope"/>
    <property type="evidence" value="ECO:0007669"/>
    <property type="project" value="TreeGrafter"/>
</dbReference>
<name>A0A9P5Z3I3_9AGAR</name>
<feature type="compositionally biased region" description="Acidic residues" evidence="1">
    <location>
        <begin position="815"/>
        <end position="850"/>
    </location>
</feature>
<dbReference type="CDD" id="cd18436">
    <property type="entry name" value="BRCT_BRC1_like_rpt2"/>
    <property type="match status" value="1"/>
</dbReference>
<organism evidence="3 4">
    <name type="scientific">Pholiota conissans</name>
    <dbReference type="NCBI Taxonomy" id="109636"/>
    <lineage>
        <taxon>Eukaryota</taxon>
        <taxon>Fungi</taxon>
        <taxon>Dikarya</taxon>
        <taxon>Basidiomycota</taxon>
        <taxon>Agaricomycotina</taxon>
        <taxon>Agaricomycetes</taxon>
        <taxon>Agaricomycetidae</taxon>
        <taxon>Agaricales</taxon>
        <taxon>Agaricineae</taxon>
        <taxon>Strophariaceae</taxon>
        <taxon>Pholiota</taxon>
    </lineage>
</organism>
<dbReference type="CDD" id="cd17743">
    <property type="entry name" value="BRCT_BRC1_like_rpt5"/>
    <property type="match status" value="1"/>
</dbReference>
<feature type="domain" description="BRCT" evidence="2">
    <location>
        <begin position="16"/>
        <end position="125"/>
    </location>
</feature>
<dbReference type="OrthoDB" id="342264at2759"/>
<evidence type="ECO:0000313" key="3">
    <source>
        <dbReference type="EMBL" id="KAF9480753.1"/>
    </source>
</evidence>
<feature type="compositionally biased region" description="Low complexity" evidence="1">
    <location>
        <begin position="989"/>
        <end position="1001"/>
    </location>
</feature>
<dbReference type="CDD" id="cd18432">
    <property type="entry name" value="BRCT_PAXIP1_rpt6_like"/>
    <property type="match status" value="1"/>
</dbReference>
<feature type="domain" description="BRCT" evidence="2">
    <location>
        <begin position="1707"/>
        <end position="1788"/>
    </location>
</feature>
<feature type="compositionally biased region" description="Low complexity" evidence="1">
    <location>
        <begin position="770"/>
        <end position="791"/>
    </location>
</feature>
<feature type="compositionally biased region" description="Acidic residues" evidence="1">
    <location>
        <begin position="1090"/>
        <end position="1108"/>
    </location>
</feature>
<dbReference type="Gene3D" id="3.40.50.10190">
    <property type="entry name" value="BRCT domain"/>
    <property type="match status" value="4"/>
</dbReference>
<dbReference type="InterPro" id="IPR001357">
    <property type="entry name" value="BRCT_dom"/>
</dbReference>
<dbReference type="GO" id="GO:0035361">
    <property type="term" value="C:Cul8-RING ubiquitin ligase complex"/>
    <property type="evidence" value="ECO:0007669"/>
    <property type="project" value="TreeGrafter"/>
</dbReference>
<reference evidence="3" key="1">
    <citation type="submission" date="2020-11" db="EMBL/GenBank/DDBJ databases">
        <authorList>
            <consortium name="DOE Joint Genome Institute"/>
            <person name="Ahrendt S."/>
            <person name="Riley R."/>
            <person name="Andreopoulos W."/>
            <person name="Labutti K."/>
            <person name="Pangilinan J."/>
            <person name="Ruiz-Duenas F.J."/>
            <person name="Barrasa J.M."/>
            <person name="Sanchez-Garcia M."/>
            <person name="Camarero S."/>
            <person name="Miyauchi S."/>
            <person name="Serrano A."/>
            <person name="Linde D."/>
            <person name="Babiker R."/>
            <person name="Drula E."/>
            <person name="Ayuso-Fernandez I."/>
            <person name="Pacheco R."/>
            <person name="Padilla G."/>
            <person name="Ferreira P."/>
            <person name="Barriuso J."/>
            <person name="Kellner H."/>
            <person name="Castanera R."/>
            <person name="Alfaro M."/>
            <person name="Ramirez L."/>
            <person name="Pisabarro A.G."/>
            <person name="Kuo A."/>
            <person name="Tritt A."/>
            <person name="Lipzen A."/>
            <person name="He G."/>
            <person name="Yan M."/>
            <person name="Ng V."/>
            <person name="Cullen D."/>
            <person name="Martin F."/>
            <person name="Rosso M.-N."/>
            <person name="Henrissat B."/>
            <person name="Hibbett D."/>
            <person name="Martinez A.T."/>
            <person name="Grigoriev I.V."/>
        </authorList>
    </citation>
    <scope>NUCLEOTIDE SEQUENCE</scope>
    <source>
        <strain evidence="3">CIRM-BRFM 674</strain>
    </source>
</reference>
<feature type="compositionally biased region" description="Basic and acidic residues" evidence="1">
    <location>
        <begin position="935"/>
        <end position="946"/>
    </location>
</feature>
<feature type="compositionally biased region" description="Low complexity" evidence="1">
    <location>
        <begin position="1238"/>
        <end position="1249"/>
    </location>
</feature>
<feature type="compositionally biased region" description="Acidic residues" evidence="1">
    <location>
        <begin position="1047"/>
        <end position="1056"/>
    </location>
</feature>
<feature type="region of interest" description="Disordered" evidence="1">
    <location>
        <begin position="667"/>
        <end position="1494"/>
    </location>
</feature>
<feature type="compositionally biased region" description="Low complexity" evidence="1">
    <location>
        <begin position="1437"/>
        <end position="1451"/>
    </location>
</feature>
<dbReference type="GO" id="GO:0005634">
    <property type="term" value="C:nucleus"/>
    <property type="evidence" value="ECO:0007669"/>
    <property type="project" value="TreeGrafter"/>
</dbReference>
<feature type="compositionally biased region" description="Basic and acidic residues" evidence="1">
    <location>
        <begin position="1190"/>
        <end position="1213"/>
    </location>
</feature>
<dbReference type="PANTHER" id="PTHR47667:SF1">
    <property type="entry name" value="REGULATOR OF TY1 TRANSPOSITION PROTEIN 107"/>
    <property type="match status" value="1"/>
</dbReference>
<feature type="compositionally biased region" description="Polar residues" evidence="1">
    <location>
        <begin position="1007"/>
        <end position="1017"/>
    </location>
</feature>
<dbReference type="PROSITE" id="PS50172">
    <property type="entry name" value="BRCT"/>
    <property type="match status" value="5"/>
</dbReference>
<dbReference type="Proteomes" id="UP000807469">
    <property type="component" value="Unassembled WGS sequence"/>
</dbReference>
<dbReference type="Pfam" id="PF12738">
    <property type="entry name" value="PTCB-BRCT"/>
    <property type="match status" value="1"/>
</dbReference>
<protein>
    <recommendedName>
        <fullName evidence="2">BRCT domain-containing protein</fullName>
    </recommendedName>
</protein>
<evidence type="ECO:0000256" key="1">
    <source>
        <dbReference type="SAM" id="MobiDB-lite"/>
    </source>
</evidence>
<dbReference type="Pfam" id="PF16589">
    <property type="entry name" value="BRCT_2"/>
    <property type="match status" value="1"/>
</dbReference>
<dbReference type="PANTHER" id="PTHR47667">
    <property type="entry name" value="REGULATOR OF TY1 TRANSPOSITION PROTEIN 107"/>
    <property type="match status" value="1"/>
</dbReference>
<feature type="compositionally biased region" description="Basic and acidic residues" evidence="1">
    <location>
        <begin position="865"/>
        <end position="875"/>
    </location>
</feature>
<feature type="compositionally biased region" description="Acidic residues" evidence="1">
    <location>
        <begin position="1159"/>
        <end position="1181"/>
    </location>
</feature>
<sequence>MDGAAPSGDPAEAVHIPDDFFKGQTYHIASSFPPARAEELDAALSAHGATRAEGVNDLSLNLVIADSPVWEGWEIVEQREREAREKDGVMEGAEPRARLVEVVTDKWVDRSLLTGKLQLPQHYSTNPSHLFSGVVACGTGLPTTDLEVISGGITGLGGQWRTGLTKEVTHLFAISPGTSKFSTALHYQADTGIKVLLPHWFDDAVRLGIRDLDTAPYEWPEPIMLKQKNEPQLANPALANDDDDMGDISPEKQRAKEREEMKRNMYATAALFAPAMNTSSPPSAADISLVSKHILNLSSPLRPNTNANTGTTGTTGTGADTGVPQVWAGRRVLLSRTLQLYQGRREAVQKGIERAGGVVVRFADDDEEEEEPTIVEVVVRDDAEGAPDGATRTANLIRLSAKEEERVKAEMAAVEECDVLVTRWRYGRPYIRAVRTQKTIGTLAWLFHVQSTGVLTRPLDQLLHYPVPKRIIEGFSNHKITVTNYTGEAREYLKKLIAVMGAEFTPSMSIQNTVLIAAHTSGTKANKAHSWSIPVVNHTWLEDCFVQWRNLTPALERYIVFPPGVDFSSLLGGRGLWVGSGECVTVTGSAASNGVGEKEKEAEKEKEKKKVQTKIEIEAEDVSSLMDQEEALVVAYEQQQLQQAAANPPPEDDTMQPPDASAREVQALMGDVDPDVDMDAGAGGMDFEPDPHAGEWEIPAYLTGEANEEVEEEDEQMTPKAKAKAKEPTKSPAKTTTKHKSKPKPAGSVIELHDSSDEEEPPSTKKPKAKATAASKKVAEKPVSSSKTKTPPKTPAKKSPVKTKAPARAVSEVTSVEDDPEDEEEVEEQIEEEQDQDEEDENMDADETEDFPSRVLPRSKASNGKGKETPKEKAKPTPSKSAGNAKRRVLMSSTPEEVEDDGSDEEKEEDQVMDVEEEEEVEVVEPKSTSKSKAKATEKKKAKQDESPESTPPKKHVDAKTTKSKRAVSSSSSSEDEQPKPTPKSKVQPTLTPLTPMPSSSVAKATPNGSTPANTSARAGGLLNRPKVDARTRVKKKVAGKEKIVVESEDEEEEEEVKGKGKKVATSAAAKGKKAAPVKKGKNKKAASSSEEEEEEPQWEEDEEDEEEMRPKRSNKSKSAAKPTPSSNTPAKSTPKPKSQKQTTSTRSKPLRVYSEPPSEVESEDEDPAQIDEDDEDEDESLPPAPHLLSKSEARRAASAKEKESEKAKEKQKQKPTATASVGRPKPGPASKTKGYMSTPAGKATATSKSKAKAKHAESETEEDRDSVEEVIASKPKGKQTPAAASSKGKSTAPAVSTPKRVMSVLLPSLTLSAVKPSVDVLKKGKKKVEVDRSDEEDVVVTSTRGRGRPTALTAKPKLTAKHPPSKSATTAKAAPKSKAISKRAASPEEEEESGTDDKTRESEQEEEEVSVLVSPRTRAVARTESLRVVADLTAVASPSAAARTRGTSSAKPAGKSKVNNSKSTTAMDVDQPVAESSSHPKRNAATKATQRLRDTLMPDLISFEAQMRKARRTSGRGGLDAFVVEGVDDDGYGNKSGSRKRGSTQDDDDEDEGSKKKKRRVSGVADEEGEVVVVVKKDVKGKGKGKEKEKEDPMDVDEEVPSTGIMVMTTQVTLGDDTIKALAKLGVKMTTRPGECTHLLARQVVRTEKFLCALASSPYILSEKWALTSAEAKRLLPEKDFILKDKAGETKYGIDLVKSLRRAKENKGKLLDGHIFYVTPKVPVDTKLLKSVVNACGGQVTTQTPSVRIINAAPETRHVISCKDDISIWRPIASLGIKIYTQEFLLNGALNQKMEWDRDDLTVQV</sequence>
<feature type="domain" description="BRCT" evidence="2">
    <location>
        <begin position="1621"/>
        <end position="1684"/>
    </location>
</feature>
<proteinExistence type="predicted"/>
<feature type="region of interest" description="Disordered" evidence="1">
    <location>
        <begin position="1526"/>
        <end position="1566"/>
    </location>
</feature>
<feature type="compositionally biased region" description="Low complexity" evidence="1">
    <location>
        <begin position="1117"/>
        <end position="1128"/>
    </location>
</feature>
<keyword evidence="4" id="KW-1185">Reference proteome</keyword>
<feature type="compositionally biased region" description="Basic residues" evidence="1">
    <location>
        <begin position="1071"/>
        <end position="1085"/>
    </location>
</feature>
<evidence type="ECO:0000313" key="4">
    <source>
        <dbReference type="Proteomes" id="UP000807469"/>
    </source>
</evidence>
<feature type="compositionally biased region" description="Low complexity" evidence="1">
    <location>
        <begin position="1366"/>
        <end position="1385"/>
    </location>
</feature>
<feature type="compositionally biased region" description="Polar residues" evidence="1">
    <location>
        <begin position="1129"/>
        <end position="1148"/>
    </location>
</feature>
<dbReference type="EMBL" id="MU155189">
    <property type="protein sequence ID" value="KAF9480753.1"/>
    <property type="molecule type" value="Genomic_DNA"/>
</dbReference>
<feature type="compositionally biased region" description="Acidic residues" evidence="1">
    <location>
        <begin position="706"/>
        <end position="716"/>
    </location>
</feature>
<dbReference type="SUPFAM" id="SSF52113">
    <property type="entry name" value="BRCT domain"/>
    <property type="match status" value="4"/>
</dbReference>
<evidence type="ECO:0000259" key="2">
    <source>
        <dbReference type="PROSITE" id="PS50172"/>
    </source>
</evidence>
<feature type="domain" description="BRCT" evidence="2">
    <location>
        <begin position="470"/>
        <end position="545"/>
    </location>
</feature>
<feature type="compositionally biased region" description="Polar residues" evidence="1">
    <location>
        <begin position="1458"/>
        <end position="1467"/>
    </location>
</feature>
<feature type="compositionally biased region" description="Acidic residues" evidence="1">
    <location>
        <begin position="1260"/>
        <end position="1269"/>
    </location>
</feature>
<dbReference type="SMART" id="SM00292">
    <property type="entry name" value="BRCT"/>
    <property type="match status" value="5"/>
</dbReference>
<dbReference type="Pfam" id="PF16770">
    <property type="entry name" value="RTT107_BRCT_5"/>
    <property type="match status" value="1"/>
</dbReference>
<feature type="compositionally biased region" description="Low complexity" evidence="1">
    <location>
        <begin position="304"/>
        <end position="322"/>
    </location>
</feature>
<dbReference type="InterPro" id="IPR053036">
    <property type="entry name" value="CellCycle_DNARepair_Reg"/>
</dbReference>
<accession>A0A9P5Z3I3</accession>
<feature type="region of interest" description="Disordered" evidence="1">
    <location>
        <begin position="227"/>
        <end position="249"/>
    </location>
</feature>
<feature type="region of interest" description="Disordered" evidence="1">
    <location>
        <begin position="300"/>
        <end position="323"/>
    </location>
</feature>
<comment type="caution">
    <text evidence="3">The sequence shown here is derived from an EMBL/GenBank/DDBJ whole genome shotgun (WGS) entry which is preliminary data.</text>
</comment>
<feature type="domain" description="BRCT" evidence="2">
    <location>
        <begin position="126"/>
        <end position="206"/>
    </location>
</feature>